<evidence type="ECO:0000256" key="1">
    <source>
        <dbReference type="SAM" id="MobiDB-lite"/>
    </source>
</evidence>
<dbReference type="AlphaFoldDB" id="A0A8S9MPY9"/>
<evidence type="ECO:0000313" key="2">
    <source>
        <dbReference type="EMBL" id="KAF2619566.1"/>
    </source>
</evidence>
<protein>
    <submittedName>
        <fullName evidence="2">Uncharacterized protein</fullName>
    </submittedName>
</protein>
<accession>A0A8S9MPY9</accession>
<name>A0A8S9MPY9_BRACR</name>
<organism evidence="2 3">
    <name type="scientific">Brassica cretica</name>
    <name type="common">Mustard</name>
    <dbReference type="NCBI Taxonomy" id="69181"/>
    <lineage>
        <taxon>Eukaryota</taxon>
        <taxon>Viridiplantae</taxon>
        <taxon>Streptophyta</taxon>
        <taxon>Embryophyta</taxon>
        <taxon>Tracheophyta</taxon>
        <taxon>Spermatophyta</taxon>
        <taxon>Magnoliopsida</taxon>
        <taxon>eudicotyledons</taxon>
        <taxon>Gunneridae</taxon>
        <taxon>Pentapetalae</taxon>
        <taxon>rosids</taxon>
        <taxon>malvids</taxon>
        <taxon>Brassicales</taxon>
        <taxon>Brassicaceae</taxon>
        <taxon>Brassiceae</taxon>
        <taxon>Brassica</taxon>
    </lineage>
</organism>
<dbReference type="Proteomes" id="UP000712281">
    <property type="component" value="Unassembled WGS sequence"/>
</dbReference>
<feature type="region of interest" description="Disordered" evidence="1">
    <location>
        <begin position="1"/>
        <end position="20"/>
    </location>
</feature>
<dbReference type="EMBL" id="QGKW02000007">
    <property type="protein sequence ID" value="KAF2619566.1"/>
    <property type="molecule type" value="Genomic_DNA"/>
</dbReference>
<proteinExistence type="predicted"/>
<comment type="caution">
    <text evidence="2">The sequence shown here is derived from an EMBL/GenBank/DDBJ whole genome shotgun (WGS) entry which is preliminary data.</text>
</comment>
<sequence>MSVCEGRESEEDENRGLWARSTQTRATSGCCCGDLALELERLRVVALGGRSESIYRAPKRRKAERLVTLAVVTSLPAGANFHPRSRGEGLDLETRTRESEEDENRGLWARFRVVRFGLGGRGPSLWDVALKSTQPERPWGVAVVRRSQIDTTRATSRCRFGDLALELERLRVVPLGGRSESIFEPQNAVRTSDLSHSLW</sequence>
<evidence type="ECO:0000313" key="3">
    <source>
        <dbReference type="Proteomes" id="UP000712281"/>
    </source>
</evidence>
<gene>
    <name evidence="2" type="ORF">F2Q68_00040841</name>
</gene>
<reference evidence="2" key="1">
    <citation type="submission" date="2019-12" db="EMBL/GenBank/DDBJ databases">
        <title>Genome sequencing and annotation of Brassica cretica.</title>
        <authorList>
            <person name="Studholme D.J."/>
            <person name="Sarris P.F."/>
        </authorList>
    </citation>
    <scope>NUCLEOTIDE SEQUENCE</scope>
    <source>
        <strain evidence="2">PFS-001/15</strain>
        <tissue evidence="2">Leaf</tissue>
    </source>
</reference>